<keyword evidence="6" id="KW-1185">Reference proteome</keyword>
<gene>
    <name evidence="5" type="ORF">V6256_05960</name>
</gene>
<name>A0ABU9GPC5_9GAMM</name>
<evidence type="ECO:0000256" key="2">
    <source>
        <dbReference type="ARBA" id="ARBA00022801"/>
    </source>
</evidence>
<keyword evidence="4" id="KW-0276">Fatty acid metabolism</keyword>
<keyword evidence="2" id="KW-0378">Hydrolase</keyword>
<dbReference type="PIRSF" id="PIRSF011489">
    <property type="entry name" value="DUF479"/>
    <property type="match status" value="1"/>
</dbReference>
<evidence type="ECO:0000313" key="6">
    <source>
        <dbReference type="Proteomes" id="UP001369082"/>
    </source>
</evidence>
<proteinExistence type="predicted"/>
<protein>
    <submittedName>
        <fullName evidence="5">ACP phosphodiesterase</fullName>
    </submittedName>
</protein>
<keyword evidence="3" id="KW-0443">Lipid metabolism</keyword>
<evidence type="ECO:0000256" key="3">
    <source>
        <dbReference type="ARBA" id="ARBA00023098"/>
    </source>
</evidence>
<comment type="caution">
    <text evidence="5">The sequence shown here is derived from an EMBL/GenBank/DDBJ whole genome shotgun (WGS) entry which is preliminary data.</text>
</comment>
<organism evidence="5 6">
    <name type="scientific">Psychromonas aquatilis</name>
    <dbReference type="NCBI Taxonomy" id="2005072"/>
    <lineage>
        <taxon>Bacteria</taxon>
        <taxon>Pseudomonadati</taxon>
        <taxon>Pseudomonadota</taxon>
        <taxon>Gammaproteobacteria</taxon>
        <taxon>Alteromonadales</taxon>
        <taxon>Psychromonadaceae</taxon>
        <taxon>Psychromonas</taxon>
    </lineage>
</organism>
<dbReference type="Proteomes" id="UP001369082">
    <property type="component" value="Unassembled WGS sequence"/>
</dbReference>
<dbReference type="PANTHER" id="PTHR38764:SF1">
    <property type="entry name" value="ACYL CARRIER PROTEIN PHOSPHODIESTERASE"/>
    <property type="match status" value="1"/>
</dbReference>
<evidence type="ECO:0000313" key="5">
    <source>
        <dbReference type="EMBL" id="MEL0629147.1"/>
    </source>
</evidence>
<dbReference type="EMBL" id="JBAKAZ010000015">
    <property type="protein sequence ID" value="MEL0629147.1"/>
    <property type="molecule type" value="Genomic_DNA"/>
</dbReference>
<dbReference type="Pfam" id="PF04336">
    <property type="entry name" value="ACP_PD"/>
    <property type="match status" value="1"/>
</dbReference>
<evidence type="ECO:0000256" key="4">
    <source>
        <dbReference type="ARBA" id="ARBA00023160"/>
    </source>
</evidence>
<dbReference type="PANTHER" id="PTHR38764">
    <property type="entry name" value="ACYL CARRIER PROTEIN PHOSPHODIESTERASE"/>
    <property type="match status" value="1"/>
</dbReference>
<evidence type="ECO:0000256" key="1">
    <source>
        <dbReference type="ARBA" id="ARBA00022516"/>
    </source>
</evidence>
<reference evidence="5 6" key="1">
    <citation type="submission" date="2024-02" db="EMBL/GenBank/DDBJ databases">
        <title>Bacteria isolated from the canopy kelp, Nereocystis luetkeana.</title>
        <authorList>
            <person name="Pfister C.A."/>
            <person name="Younker I.T."/>
            <person name="Light S.H."/>
        </authorList>
    </citation>
    <scope>NUCLEOTIDE SEQUENCE [LARGE SCALE GENOMIC DNA]</scope>
    <source>
        <strain evidence="5 6">TI.1.05</strain>
    </source>
</reference>
<keyword evidence="4" id="KW-0275">Fatty acid biosynthesis</keyword>
<dbReference type="InterPro" id="IPR007431">
    <property type="entry name" value="ACP_PD"/>
</dbReference>
<accession>A0ABU9GPC5</accession>
<sequence>MNYLAHLHIADHTKTSFTGNFLGDFVKGDPEQQFPVDIVKGIRLHRYVDSFTDKHPLVLKAKQLFPKQLRRYAPIALDMFWDHCLARQWSDSHHLSLPRFCELAELKIADETSDRHIVLPERFQRVNGWVWKDKWLESYQKIENINYALQRMSMRSERMKPLAETGEVLIENYAVLSDVFKPLYKDLLLVTEQFVLQYKKGD</sequence>
<keyword evidence="1" id="KW-0444">Lipid biosynthesis</keyword>
<dbReference type="RefSeq" id="WP_341597158.1">
    <property type="nucleotide sequence ID" value="NZ_JBAKAZ010000015.1"/>
</dbReference>